<dbReference type="Pfam" id="PF03388">
    <property type="entry name" value="Lectin_leg-like"/>
    <property type="match status" value="1"/>
</dbReference>
<dbReference type="eggNOG" id="ENOG502QR1C">
    <property type="taxonomic scope" value="Eukaryota"/>
</dbReference>
<feature type="coiled-coil region" evidence="6">
    <location>
        <begin position="366"/>
        <end position="393"/>
    </location>
</feature>
<accession>G0VKG7</accession>
<dbReference type="SUPFAM" id="SSF49899">
    <property type="entry name" value="Concanavalin A-like lectins/glucanases"/>
    <property type="match status" value="1"/>
</dbReference>
<keyword evidence="2 7" id="KW-0812">Transmembrane</keyword>
<dbReference type="KEGG" id="ncs:NCAS_0J00210"/>
<keyword evidence="6" id="KW-0175">Coiled coil</keyword>
<dbReference type="InParanoid" id="G0VKG7"/>
<dbReference type="InterPro" id="IPR005052">
    <property type="entry name" value="Lectin_leg"/>
</dbReference>
<protein>
    <recommendedName>
        <fullName evidence="9">L-type lectin-like domain-containing protein</fullName>
    </recommendedName>
</protein>
<keyword evidence="5 7" id="KW-0472">Membrane</keyword>
<feature type="chain" id="PRO_5003410881" description="L-type lectin-like domain-containing protein" evidence="8">
    <location>
        <begin position="20"/>
        <end position="435"/>
    </location>
</feature>
<keyword evidence="4 7" id="KW-1133">Transmembrane helix</keyword>
<dbReference type="GO" id="GO:0005789">
    <property type="term" value="C:endoplasmic reticulum membrane"/>
    <property type="evidence" value="ECO:0007669"/>
    <property type="project" value="EnsemblFungi"/>
</dbReference>
<dbReference type="AlphaFoldDB" id="G0VKG7"/>
<evidence type="ECO:0000256" key="3">
    <source>
        <dbReference type="ARBA" id="ARBA00022729"/>
    </source>
</evidence>
<gene>
    <name evidence="10" type="primary">NCAS0J00210</name>
    <name evidence="10" type="ordered locus">NCAS_0J00210</name>
</gene>
<dbReference type="PROSITE" id="PS51328">
    <property type="entry name" value="L_LECTIN_LIKE"/>
    <property type="match status" value="1"/>
</dbReference>
<dbReference type="FunCoup" id="G0VKG7">
    <property type="interactions" value="173"/>
</dbReference>
<reference key="2">
    <citation type="submission" date="2011-08" db="EMBL/GenBank/DDBJ databases">
        <title>Genome sequence of Naumovozyma castellii.</title>
        <authorList>
            <person name="Gordon J.L."/>
            <person name="Armisen D."/>
            <person name="Proux-Wera E."/>
            <person name="OhEigeartaigh S.S."/>
            <person name="Byrne K.P."/>
            <person name="Wolfe K.H."/>
        </authorList>
    </citation>
    <scope>NUCLEOTIDE SEQUENCE</scope>
    <source>
        <strain>Type strain:CBS 4309</strain>
    </source>
</reference>
<dbReference type="GO" id="GO:0097367">
    <property type="term" value="F:carbohydrate derivative binding"/>
    <property type="evidence" value="ECO:0007669"/>
    <property type="project" value="EnsemblFungi"/>
</dbReference>
<feature type="transmembrane region" description="Helical" evidence="7">
    <location>
        <begin position="404"/>
        <end position="423"/>
    </location>
</feature>
<reference evidence="10 11" key="1">
    <citation type="journal article" date="2011" name="Proc. Natl. Acad. Sci. U.S.A.">
        <title>Evolutionary erosion of yeast sex chromosomes by mating-type switching accidents.</title>
        <authorList>
            <person name="Gordon J.L."/>
            <person name="Armisen D."/>
            <person name="Proux-Wera E."/>
            <person name="Oheigeartaigh S.S."/>
            <person name="Byrne K.P."/>
            <person name="Wolfe K.H."/>
        </authorList>
    </citation>
    <scope>NUCLEOTIDE SEQUENCE [LARGE SCALE GENOMIC DNA]</scope>
    <source>
        <strain evidence="11">ATCC 76901 / BCRC 22586 / CBS 4309 / NBRC 1992 / NRRL Y-12630</strain>
    </source>
</reference>
<evidence type="ECO:0000313" key="10">
    <source>
        <dbReference type="EMBL" id="CCC72001.1"/>
    </source>
</evidence>
<dbReference type="GO" id="GO:0005537">
    <property type="term" value="F:D-mannose binding"/>
    <property type="evidence" value="ECO:0007669"/>
    <property type="project" value="TreeGrafter"/>
</dbReference>
<dbReference type="InterPro" id="IPR013320">
    <property type="entry name" value="ConA-like_dom_sf"/>
</dbReference>
<evidence type="ECO:0000256" key="4">
    <source>
        <dbReference type="ARBA" id="ARBA00022989"/>
    </source>
</evidence>
<evidence type="ECO:0000256" key="6">
    <source>
        <dbReference type="SAM" id="Coils"/>
    </source>
</evidence>
<sequence length="435" mass="49201">MRLSQTLIAFFLFVSTIIAHPLTTEGEDEDAKKLEQAFSLPDLVKLKDNSVPSHWQLSDSTKLNEGRVILTPQVNSKGSLWLKNAYPLKDAFTIEWTFRSVGFVGKSPLNGLAFWFINEKGLKDDHNLFNGPSKFDGLNFVVDSNGPTGPSIRAQLNDGSASFTNEIVYDQSFAYCLFGYQDSSVPSTIRLTYDRSDDNLLKLQVDNRVCFQTRKIQLPESKYKIGVSATVGKDLESFEILKMNLYNGVIHDSLIPNVNAMGQPRFVTKMIDTKTGKEKLVDKETKNMLEDKVTNYEIMKKLNRVEGKVLANDISGLEEQLNQIIKLQSDLIKYMEQFSSTVNSQLKVSGGGETGKETSSEQFKDLLNFNENVKKMLDETERLREQNKNVNLQGPHIDDIVARLAVWLVPLFLIVAVVAYYTFKIRQEIVKTKLL</sequence>
<dbReference type="PANTHER" id="PTHR12223:SF28">
    <property type="entry name" value="LECTIN, MANNOSE BINDING 1 LIKE"/>
    <property type="match status" value="1"/>
</dbReference>
<dbReference type="OrthoDB" id="10265193at2759"/>
<dbReference type="EMBL" id="HE576761">
    <property type="protein sequence ID" value="CCC72001.1"/>
    <property type="molecule type" value="Genomic_DNA"/>
</dbReference>
<dbReference type="GO" id="GO:0005793">
    <property type="term" value="C:endoplasmic reticulum-Golgi intermediate compartment"/>
    <property type="evidence" value="ECO:0007669"/>
    <property type="project" value="TreeGrafter"/>
</dbReference>
<dbReference type="CDD" id="cd06903">
    <property type="entry name" value="lectin_EMP46_EMP47"/>
    <property type="match status" value="1"/>
</dbReference>
<feature type="signal peptide" evidence="8">
    <location>
        <begin position="1"/>
        <end position="19"/>
    </location>
</feature>
<dbReference type="STRING" id="1064592.G0VKG7"/>
<evidence type="ECO:0000256" key="8">
    <source>
        <dbReference type="SAM" id="SignalP"/>
    </source>
</evidence>
<proteinExistence type="predicted"/>
<keyword evidence="3 8" id="KW-0732">Signal</keyword>
<dbReference type="HOGENOM" id="CLU_050572_0_0_1"/>
<evidence type="ECO:0000256" key="5">
    <source>
        <dbReference type="ARBA" id="ARBA00023136"/>
    </source>
</evidence>
<feature type="domain" description="L-type lectin-like" evidence="9">
    <location>
        <begin position="30"/>
        <end position="248"/>
    </location>
</feature>
<dbReference type="OMA" id="VMAYYTF"/>
<evidence type="ECO:0000256" key="7">
    <source>
        <dbReference type="SAM" id="Phobius"/>
    </source>
</evidence>
<evidence type="ECO:0000259" key="9">
    <source>
        <dbReference type="PROSITE" id="PS51328"/>
    </source>
</evidence>
<dbReference type="RefSeq" id="XP_003678343.1">
    <property type="nucleotide sequence ID" value="XM_003678295.1"/>
</dbReference>
<dbReference type="InterPro" id="IPR035661">
    <property type="entry name" value="EMP46/EMP47_N"/>
</dbReference>
<comment type="subcellular location">
    <subcellularLocation>
        <location evidence="1">Membrane</location>
        <topology evidence="1">Single-pass type I membrane protein</topology>
    </subcellularLocation>
</comment>
<dbReference type="GO" id="GO:0000139">
    <property type="term" value="C:Golgi membrane"/>
    <property type="evidence" value="ECO:0007669"/>
    <property type="project" value="EnsemblFungi"/>
</dbReference>
<dbReference type="GO" id="GO:0006888">
    <property type="term" value="P:endoplasmic reticulum to Golgi vesicle-mediated transport"/>
    <property type="evidence" value="ECO:0007669"/>
    <property type="project" value="EnsemblFungi"/>
</dbReference>
<dbReference type="Proteomes" id="UP000001640">
    <property type="component" value="Chromosome 10"/>
</dbReference>
<evidence type="ECO:0000256" key="1">
    <source>
        <dbReference type="ARBA" id="ARBA00004479"/>
    </source>
</evidence>
<name>G0VKG7_NAUCA</name>
<evidence type="ECO:0000313" key="11">
    <source>
        <dbReference type="Proteomes" id="UP000001640"/>
    </source>
</evidence>
<evidence type="ECO:0000256" key="2">
    <source>
        <dbReference type="ARBA" id="ARBA00022692"/>
    </source>
</evidence>
<dbReference type="InterPro" id="IPR051136">
    <property type="entry name" value="Intracellular_Lectin-GPT"/>
</dbReference>
<organism evidence="10 11">
    <name type="scientific">Naumovozyma castellii</name>
    <name type="common">Yeast</name>
    <name type="synonym">Saccharomyces castellii</name>
    <dbReference type="NCBI Taxonomy" id="27288"/>
    <lineage>
        <taxon>Eukaryota</taxon>
        <taxon>Fungi</taxon>
        <taxon>Dikarya</taxon>
        <taxon>Ascomycota</taxon>
        <taxon>Saccharomycotina</taxon>
        <taxon>Saccharomycetes</taxon>
        <taxon>Saccharomycetales</taxon>
        <taxon>Saccharomycetaceae</taxon>
        <taxon>Naumovozyma</taxon>
    </lineage>
</organism>
<keyword evidence="11" id="KW-1185">Reference proteome</keyword>
<dbReference type="PANTHER" id="PTHR12223">
    <property type="entry name" value="VESICULAR MANNOSE-BINDING LECTIN"/>
    <property type="match status" value="1"/>
</dbReference>
<dbReference type="Gene3D" id="2.60.120.200">
    <property type="match status" value="1"/>
</dbReference>
<dbReference type="GO" id="GO:0030134">
    <property type="term" value="C:COPII-coated ER to Golgi transport vesicle"/>
    <property type="evidence" value="ECO:0007669"/>
    <property type="project" value="EnsemblFungi"/>
</dbReference>
<dbReference type="GeneID" id="96905702"/>